<feature type="binding site" description="axial binding residue" evidence="3">
    <location>
        <position position="474"/>
    </location>
    <ligand>
        <name>heme</name>
        <dbReference type="ChEBI" id="CHEBI:30413"/>
    </ligand>
    <ligandPart>
        <name>Fe</name>
        <dbReference type="ChEBI" id="CHEBI:18248"/>
    </ligandPart>
</feature>
<dbReference type="GO" id="GO:0004497">
    <property type="term" value="F:monooxygenase activity"/>
    <property type="evidence" value="ECO:0007669"/>
    <property type="project" value="UniProtKB-KW"/>
</dbReference>
<proteinExistence type="inferred from homology"/>
<dbReference type="PRINTS" id="PR00385">
    <property type="entry name" value="P450"/>
</dbReference>
<organism evidence="6 7">
    <name type="scientific">Seminavis robusta</name>
    <dbReference type="NCBI Taxonomy" id="568900"/>
    <lineage>
        <taxon>Eukaryota</taxon>
        <taxon>Sar</taxon>
        <taxon>Stramenopiles</taxon>
        <taxon>Ochrophyta</taxon>
        <taxon>Bacillariophyta</taxon>
        <taxon>Bacillariophyceae</taxon>
        <taxon>Bacillariophycidae</taxon>
        <taxon>Naviculales</taxon>
        <taxon>Naviculaceae</taxon>
        <taxon>Seminavis</taxon>
    </lineage>
</organism>
<feature type="signal peptide" evidence="5">
    <location>
        <begin position="1"/>
        <end position="25"/>
    </location>
</feature>
<keyword evidence="7" id="KW-1185">Reference proteome</keyword>
<dbReference type="Gene3D" id="1.10.630.10">
    <property type="entry name" value="Cytochrome P450"/>
    <property type="match status" value="1"/>
</dbReference>
<protein>
    <submittedName>
        <fullName evidence="6">11-oxo-beta-amyrin 30-oxidase</fullName>
    </submittedName>
</protein>
<keyword evidence="3 4" id="KW-0408">Iron</keyword>
<dbReference type="SUPFAM" id="SSF48264">
    <property type="entry name" value="Cytochrome P450"/>
    <property type="match status" value="1"/>
</dbReference>
<evidence type="ECO:0000256" key="1">
    <source>
        <dbReference type="ARBA" id="ARBA00001971"/>
    </source>
</evidence>
<reference evidence="6" key="1">
    <citation type="submission" date="2020-06" db="EMBL/GenBank/DDBJ databases">
        <authorList>
            <consortium name="Plant Systems Biology data submission"/>
        </authorList>
    </citation>
    <scope>NUCLEOTIDE SEQUENCE</scope>
    <source>
        <strain evidence="6">D6</strain>
    </source>
</reference>
<dbReference type="OrthoDB" id="1372046at2759"/>
<keyword evidence="3 4" id="KW-0349">Heme</keyword>
<dbReference type="InterPro" id="IPR036396">
    <property type="entry name" value="Cyt_P450_sf"/>
</dbReference>
<comment type="similarity">
    <text evidence="2 4">Belongs to the cytochrome P450 family.</text>
</comment>
<dbReference type="PANTHER" id="PTHR24305:SF166">
    <property type="entry name" value="CYTOCHROME P450 12A4, MITOCHONDRIAL-RELATED"/>
    <property type="match status" value="1"/>
</dbReference>
<dbReference type="GO" id="GO:0016705">
    <property type="term" value="F:oxidoreductase activity, acting on paired donors, with incorporation or reduction of molecular oxygen"/>
    <property type="evidence" value="ECO:0007669"/>
    <property type="project" value="InterPro"/>
</dbReference>
<gene>
    <name evidence="6" type="ORF">SEMRO_1_G000490.1</name>
</gene>
<dbReference type="AlphaFoldDB" id="A0A9N8D8W9"/>
<keyword evidence="3 4" id="KW-0479">Metal-binding</keyword>
<keyword evidence="5" id="KW-0732">Signal</keyword>
<evidence type="ECO:0000256" key="3">
    <source>
        <dbReference type="PIRSR" id="PIRSR602401-1"/>
    </source>
</evidence>
<dbReference type="Pfam" id="PF00067">
    <property type="entry name" value="p450"/>
    <property type="match status" value="1"/>
</dbReference>
<evidence type="ECO:0000256" key="5">
    <source>
        <dbReference type="SAM" id="SignalP"/>
    </source>
</evidence>
<feature type="chain" id="PRO_5040122827" evidence="5">
    <location>
        <begin position="26"/>
        <end position="537"/>
    </location>
</feature>
<dbReference type="PROSITE" id="PS00086">
    <property type="entry name" value="CYTOCHROME_P450"/>
    <property type="match status" value="1"/>
</dbReference>
<sequence length="537" mass="58524">MKSLFPSLLLQVVFALVASIPSVASFAVVPARQRRISRCSRGSSNVVLQASTVGASNSTAATATEEEEDPYQVLRTGGDPTIDAPLPSAFTECPFTGILAGPESFYRQVASKLQSPDIFSFLQKDQPMAEISGGTTVKQVLDQEFTALSSNAVPGVSQIVCGTESLRTARNVKEHKIIRRLVSHPLGASSVAASVPTLQDIGQTCLEETIATSSTSISTLEMTQKMTLEVAWQQLLGFDFDTDAELERFRRKAATWLDGIYHKVGTPEMDATLQAKEYLVGLVDKKINQLVEAGESDGSTLGGLVFAKETDTGKTLTRQQVIDNALFLMLAGTETTSSSLCNIMLLMGLHPNVWQKVVEEQARAVETHGETLTPALVMDDQGFPYLDAVIHEVMRVLPVTLISKRVTTSTMVVDGVQIPPGWGVAYSIYLTHQKALEEGSMDLQTGFKPERWLDPATRPQKPDYMPFGAGPRHCPGALLGMTEQRGFLSLMARAIPKFELEMELDSTLQSPIDEQIEWNKLSAVSTPMDGTRIRILQ</sequence>
<keyword evidence="4" id="KW-0503">Monooxygenase</keyword>
<dbReference type="InterPro" id="IPR050121">
    <property type="entry name" value="Cytochrome_P450_monoxygenase"/>
</dbReference>
<keyword evidence="4" id="KW-0560">Oxidoreductase</keyword>
<evidence type="ECO:0000313" key="7">
    <source>
        <dbReference type="Proteomes" id="UP001153069"/>
    </source>
</evidence>
<dbReference type="CDD" id="cd00302">
    <property type="entry name" value="cytochrome_P450"/>
    <property type="match status" value="1"/>
</dbReference>
<evidence type="ECO:0000313" key="6">
    <source>
        <dbReference type="EMBL" id="CAB9496070.1"/>
    </source>
</evidence>
<comment type="cofactor">
    <cofactor evidence="1 3">
        <name>heme</name>
        <dbReference type="ChEBI" id="CHEBI:30413"/>
    </cofactor>
</comment>
<dbReference type="GO" id="GO:0005506">
    <property type="term" value="F:iron ion binding"/>
    <property type="evidence" value="ECO:0007669"/>
    <property type="project" value="InterPro"/>
</dbReference>
<dbReference type="InterPro" id="IPR001128">
    <property type="entry name" value="Cyt_P450"/>
</dbReference>
<name>A0A9N8D8W9_9STRA</name>
<evidence type="ECO:0000256" key="4">
    <source>
        <dbReference type="RuleBase" id="RU000461"/>
    </source>
</evidence>
<dbReference type="EMBL" id="CAICTM010000001">
    <property type="protein sequence ID" value="CAB9496070.1"/>
    <property type="molecule type" value="Genomic_DNA"/>
</dbReference>
<comment type="caution">
    <text evidence="6">The sequence shown here is derived from an EMBL/GenBank/DDBJ whole genome shotgun (WGS) entry which is preliminary data.</text>
</comment>
<dbReference type="InterPro" id="IPR002401">
    <property type="entry name" value="Cyt_P450_E_grp-I"/>
</dbReference>
<dbReference type="Proteomes" id="UP001153069">
    <property type="component" value="Unassembled WGS sequence"/>
</dbReference>
<dbReference type="PRINTS" id="PR00463">
    <property type="entry name" value="EP450I"/>
</dbReference>
<accession>A0A9N8D8W9</accession>
<evidence type="ECO:0000256" key="2">
    <source>
        <dbReference type="ARBA" id="ARBA00010617"/>
    </source>
</evidence>
<dbReference type="PANTHER" id="PTHR24305">
    <property type="entry name" value="CYTOCHROME P450"/>
    <property type="match status" value="1"/>
</dbReference>
<dbReference type="GO" id="GO:0020037">
    <property type="term" value="F:heme binding"/>
    <property type="evidence" value="ECO:0007669"/>
    <property type="project" value="InterPro"/>
</dbReference>
<dbReference type="InterPro" id="IPR017972">
    <property type="entry name" value="Cyt_P450_CS"/>
</dbReference>